<evidence type="ECO:0000256" key="2">
    <source>
        <dbReference type="ARBA" id="ARBA00029447"/>
    </source>
</evidence>
<dbReference type="SMART" id="SM00283">
    <property type="entry name" value="MA"/>
    <property type="match status" value="1"/>
</dbReference>
<evidence type="ECO:0000256" key="3">
    <source>
        <dbReference type="PROSITE-ProRule" id="PRU00284"/>
    </source>
</evidence>
<feature type="region of interest" description="Disordered" evidence="4">
    <location>
        <begin position="522"/>
        <end position="550"/>
    </location>
</feature>
<gene>
    <name evidence="8" type="primary">mcp4_2</name>
    <name evidence="8" type="ORF">NCTC13028_00100</name>
</gene>
<evidence type="ECO:0000256" key="5">
    <source>
        <dbReference type="SAM" id="Phobius"/>
    </source>
</evidence>
<dbReference type="GO" id="GO:0016020">
    <property type="term" value="C:membrane"/>
    <property type="evidence" value="ECO:0007669"/>
    <property type="project" value="InterPro"/>
</dbReference>
<dbReference type="EMBL" id="UAWC01000001">
    <property type="protein sequence ID" value="SQB32983.1"/>
    <property type="molecule type" value="Genomic_DNA"/>
</dbReference>
<keyword evidence="5" id="KW-0812">Transmembrane</keyword>
<keyword evidence="1 3" id="KW-0807">Transducer</keyword>
<dbReference type="Pfam" id="PF00015">
    <property type="entry name" value="MCPsignal"/>
    <property type="match status" value="1"/>
</dbReference>
<sequence length="566" mass="62340">MSNRVKNIKISNVIIFMSIVSIFFSLLVGVFGIIATNKVNNNIDVIYEKRLLPITNIENMREGFLSIRLSSTNAEIGYDDKYLDILEEKNKQIIKNYNEYKAVASDAEEIKYLNMFSENYTVCIDIVRDLLKATKTGKQLSANTMKTLSETGNKIELSLNKLEEYDIKLAESNKIQSDIIYNANKNLLIGFLLFSSIVLLLTSIITVKILKKYLKEIDVILTEVSQGNLDVEIESDGKNEFEIIKLHIQDAVNNFGEMIKGLKLKINSINSSSENLSAISKEMASSTENISTAIDDVAKGTGEQASNLVDITNILNSFGESIKNLVEELNKLKNVSDGIGQTANTSSGKMKELEKAFGFVGQAFESFVEKINTLGENVLKIDEITGVINSIAEQTNLLALNAAIEAARAGESGKGFAVVAEEIRELAEQSRDSSNNISHLIEGISKDTKNIIEDTGNIDEKLKNSSEVIKDSLLSFENIILSIEEVVPKMDYLSKSANNINNEKNSIFGNIEGASSIAEEVSASSEEISASSEEMNSSSQEVAKTANDLSELTSELQEEISKFKVK</sequence>
<dbReference type="InterPro" id="IPR024478">
    <property type="entry name" value="HlyB_4HB_MCP"/>
</dbReference>
<feature type="transmembrane region" description="Helical" evidence="5">
    <location>
        <begin position="12"/>
        <end position="35"/>
    </location>
</feature>
<evidence type="ECO:0000313" key="8">
    <source>
        <dbReference type="EMBL" id="SQB32983.1"/>
    </source>
</evidence>
<dbReference type="InterPro" id="IPR004089">
    <property type="entry name" value="MCPsignal_dom"/>
</dbReference>
<dbReference type="PANTHER" id="PTHR32089">
    <property type="entry name" value="METHYL-ACCEPTING CHEMOTAXIS PROTEIN MCPB"/>
    <property type="match status" value="1"/>
</dbReference>
<keyword evidence="5" id="KW-1133">Transmembrane helix</keyword>
<protein>
    <submittedName>
        <fullName evidence="8">Methyl-accepting chemotaxis protein</fullName>
    </submittedName>
</protein>
<dbReference type="Proteomes" id="UP000250223">
    <property type="component" value="Unassembled WGS sequence"/>
</dbReference>
<proteinExistence type="inferred from homology"/>
<evidence type="ECO:0000256" key="4">
    <source>
        <dbReference type="SAM" id="MobiDB-lite"/>
    </source>
</evidence>
<feature type="compositionally biased region" description="Low complexity" evidence="4">
    <location>
        <begin position="522"/>
        <end position="541"/>
    </location>
</feature>
<feature type="transmembrane region" description="Helical" evidence="5">
    <location>
        <begin position="187"/>
        <end position="207"/>
    </location>
</feature>
<dbReference type="InterPro" id="IPR003660">
    <property type="entry name" value="HAMP_dom"/>
</dbReference>
<dbReference type="PANTHER" id="PTHR32089:SF112">
    <property type="entry name" value="LYSOZYME-LIKE PROTEIN-RELATED"/>
    <property type="match status" value="1"/>
</dbReference>
<dbReference type="GO" id="GO:0007165">
    <property type="term" value="P:signal transduction"/>
    <property type="evidence" value="ECO:0007669"/>
    <property type="project" value="UniProtKB-KW"/>
</dbReference>
<comment type="similarity">
    <text evidence="2">Belongs to the methyl-accepting chemotaxis (MCP) protein family.</text>
</comment>
<evidence type="ECO:0000259" key="7">
    <source>
        <dbReference type="PROSITE" id="PS50885"/>
    </source>
</evidence>
<dbReference type="AlphaFoldDB" id="A0A2X2W5P4"/>
<dbReference type="Gene3D" id="1.10.287.950">
    <property type="entry name" value="Methyl-accepting chemotaxis protein"/>
    <property type="match status" value="1"/>
</dbReference>
<dbReference type="PROSITE" id="PS50111">
    <property type="entry name" value="CHEMOTAXIS_TRANSDUC_2"/>
    <property type="match status" value="1"/>
</dbReference>
<organism evidence="8 9">
    <name type="scientific">Clostridium cochlearium</name>
    <dbReference type="NCBI Taxonomy" id="1494"/>
    <lineage>
        <taxon>Bacteria</taxon>
        <taxon>Bacillati</taxon>
        <taxon>Bacillota</taxon>
        <taxon>Clostridia</taxon>
        <taxon>Eubacteriales</taxon>
        <taxon>Clostridiaceae</taxon>
        <taxon>Clostridium</taxon>
    </lineage>
</organism>
<dbReference type="Pfam" id="PF12729">
    <property type="entry name" value="4HB_MCP_1"/>
    <property type="match status" value="1"/>
</dbReference>
<evidence type="ECO:0000256" key="1">
    <source>
        <dbReference type="ARBA" id="ARBA00023224"/>
    </source>
</evidence>
<feature type="domain" description="Methyl-accepting transducer" evidence="6">
    <location>
        <begin position="279"/>
        <end position="543"/>
    </location>
</feature>
<accession>A0A2X2W5P4</accession>
<feature type="domain" description="HAMP" evidence="7">
    <location>
        <begin position="208"/>
        <end position="260"/>
    </location>
</feature>
<evidence type="ECO:0000313" key="9">
    <source>
        <dbReference type="Proteomes" id="UP000250223"/>
    </source>
</evidence>
<keyword evidence="5" id="KW-0472">Membrane</keyword>
<name>A0A2X2W5P4_CLOCO</name>
<reference evidence="8 9" key="1">
    <citation type="submission" date="2018-06" db="EMBL/GenBank/DDBJ databases">
        <authorList>
            <consortium name="Pathogen Informatics"/>
            <person name="Doyle S."/>
        </authorList>
    </citation>
    <scope>NUCLEOTIDE SEQUENCE [LARGE SCALE GENOMIC DNA]</scope>
    <source>
        <strain evidence="8 9">NCTC13028</strain>
    </source>
</reference>
<evidence type="ECO:0000259" key="6">
    <source>
        <dbReference type="PROSITE" id="PS50111"/>
    </source>
</evidence>
<dbReference type="RefSeq" id="WP_111921032.1">
    <property type="nucleotide sequence ID" value="NZ_UAWC01000001.1"/>
</dbReference>
<dbReference type="SUPFAM" id="SSF58104">
    <property type="entry name" value="Methyl-accepting chemotaxis protein (MCP) signaling domain"/>
    <property type="match status" value="1"/>
</dbReference>
<dbReference type="PROSITE" id="PS50885">
    <property type="entry name" value="HAMP"/>
    <property type="match status" value="1"/>
</dbReference>